<evidence type="ECO:0000256" key="4">
    <source>
        <dbReference type="ARBA" id="ARBA00022519"/>
    </source>
</evidence>
<evidence type="ECO:0000256" key="9">
    <source>
        <dbReference type="SAM" id="Phobius"/>
    </source>
</evidence>
<comment type="similarity">
    <text evidence="8">Belongs to the TRAP transporter small permease family.</text>
</comment>
<dbReference type="PANTHER" id="PTHR35011">
    <property type="entry name" value="2,3-DIKETO-L-GULONATE TRAP TRANSPORTER SMALL PERMEASE PROTEIN YIAM"/>
    <property type="match status" value="1"/>
</dbReference>
<evidence type="ECO:0000256" key="3">
    <source>
        <dbReference type="ARBA" id="ARBA00022475"/>
    </source>
</evidence>
<accession>I4C1G8</accession>
<feature type="transmembrane region" description="Helical" evidence="9">
    <location>
        <begin position="21"/>
        <end position="39"/>
    </location>
</feature>
<evidence type="ECO:0000313" key="12">
    <source>
        <dbReference type="Proteomes" id="UP000006055"/>
    </source>
</evidence>
<evidence type="ECO:0000256" key="1">
    <source>
        <dbReference type="ARBA" id="ARBA00004429"/>
    </source>
</evidence>
<name>I4C1G8_DESTA</name>
<evidence type="ECO:0000256" key="5">
    <source>
        <dbReference type="ARBA" id="ARBA00022692"/>
    </source>
</evidence>
<keyword evidence="12" id="KW-1185">Reference proteome</keyword>
<dbReference type="PANTHER" id="PTHR35011:SF4">
    <property type="entry name" value="SLL1102 PROTEIN"/>
    <property type="match status" value="1"/>
</dbReference>
<dbReference type="EMBL" id="CP003360">
    <property type="protein sequence ID" value="AFM23409.1"/>
    <property type="molecule type" value="Genomic_DNA"/>
</dbReference>
<keyword evidence="7 9" id="KW-0472">Membrane</keyword>
<keyword evidence="5 9" id="KW-0812">Transmembrane</keyword>
<evidence type="ECO:0000256" key="6">
    <source>
        <dbReference type="ARBA" id="ARBA00022989"/>
    </source>
</evidence>
<keyword evidence="2" id="KW-0813">Transport</keyword>
<evidence type="ECO:0000256" key="2">
    <source>
        <dbReference type="ARBA" id="ARBA00022448"/>
    </source>
</evidence>
<proteinExistence type="inferred from homology"/>
<keyword evidence="3" id="KW-1003">Cell membrane</keyword>
<dbReference type="eggNOG" id="COG4665">
    <property type="taxonomic scope" value="Bacteria"/>
</dbReference>
<organism evidence="11 12">
    <name type="scientific">Desulfomonile tiedjei (strain ATCC 49306 / DSM 6799 / DCB-1)</name>
    <dbReference type="NCBI Taxonomy" id="706587"/>
    <lineage>
        <taxon>Bacteria</taxon>
        <taxon>Pseudomonadati</taxon>
        <taxon>Thermodesulfobacteriota</taxon>
        <taxon>Desulfomonilia</taxon>
        <taxon>Desulfomonilales</taxon>
        <taxon>Desulfomonilaceae</taxon>
        <taxon>Desulfomonile</taxon>
    </lineage>
</organism>
<feature type="transmembrane region" description="Helical" evidence="9">
    <location>
        <begin position="135"/>
        <end position="155"/>
    </location>
</feature>
<dbReference type="STRING" id="706587.Desti_0683"/>
<feature type="transmembrane region" description="Helical" evidence="9">
    <location>
        <begin position="89"/>
        <end position="115"/>
    </location>
</feature>
<evidence type="ECO:0000313" key="11">
    <source>
        <dbReference type="EMBL" id="AFM23409.1"/>
    </source>
</evidence>
<feature type="transmembrane region" description="Helical" evidence="9">
    <location>
        <begin position="45"/>
        <end position="68"/>
    </location>
</feature>
<evidence type="ECO:0000259" key="10">
    <source>
        <dbReference type="Pfam" id="PF04290"/>
    </source>
</evidence>
<feature type="domain" description="Tripartite ATP-independent periplasmic transporters DctQ component" evidence="10">
    <location>
        <begin position="27"/>
        <end position="159"/>
    </location>
</feature>
<dbReference type="InterPro" id="IPR055348">
    <property type="entry name" value="DctQ"/>
</dbReference>
<dbReference type="AlphaFoldDB" id="I4C1G8"/>
<dbReference type="InterPro" id="IPR007387">
    <property type="entry name" value="TRAP_DctQ"/>
</dbReference>
<dbReference type="OrthoDB" id="5420906at2"/>
<evidence type="ECO:0000256" key="7">
    <source>
        <dbReference type="ARBA" id="ARBA00023136"/>
    </source>
</evidence>
<comment type="subcellular location">
    <subcellularLocation>
        <location evidence="1">Cell inner membrane</location>
        <topology evidence="1">Multi-pass membrane protein</topology>
    </subcellularLocation>
</comment>
<dbReference type="RefSeq" id="WP_014808565.1">
    <property type="nucleotide sequence ID" value="NC_018025.1"/>
</dbReference>
<dbReference type="KEGG" id="dti:Desti_0683"/>
<dbReference type="HOGENOM" id="CLU_086356_2_1_7"/>
<protein>
    <submittedName>
        <fullName evidence="11">TRAP-type mannitol/chloroaromatic compound transport system, small permease component</fullName>
    </submittedName>
</protein>
<reference evidence="12" key="1">
    <citation type="submission" date="2012-06" db="EMBL/GenBank/DDBJ databases">
        <title>Complete sequence of chromosome of Desulfomonile tiedjei DSM 6799.</title>
        <authorList>
            <person name="Lucas S."/>
            <person name="Copeland A."/>
            <person name="Lapidus A."/>
            <person name="Glavina del Rio T."/>
            <person name="Dalin E."/>
            <person name="Tice H."/>
            <person name="Bruce D."/>
            <person name="Goodwin L."/>
            <person name="Pitluck S."/>
            <person name="Peters L."/>
            <person name="Ovchinnikova G."/>
            <person name="Zeytun A."/>
            <person name="Lu M."/>
            <person name="Kyrpides N."/>
            <person name="Mavromatis K."/>
            <person name="Ivanova N."/>
            <person name="Brettin T."/>
            <person name="Detter J.C."/>
            <person name="Han C."/>
            <person name="Larimer F."/>
            <person name="Land M."/>
            <person name="Hauser L."/>
            <person name="Markowitz V."/>
            <person name="Cheng J.-F."/>
            <person name="Hugenholtz P."/>
            <person name="Woyke T."/>
            <person name="Wu D."/>
            <person name="Spring S."/>
            <person name="Schroeder M."/>
            <person name="Brambilla E."/>
            <person name="Klenk H.-P."/>
            <person name="Eisen J.A."/>
        </authorList>
    </citation>
    <scope>NUCLEOTIDE SEQUENCE [LARGE SCALE GENOMIC DNA]</scope>
    <source>
        <strain evidence="12">ATCC 49306 / DSM 6799 / DCB-1</strain>
    </source>
</reference>
<keyword evidence="6 9" id="KW-1133">Transmembrane helix</keyword>
<gene>
    <name evidence="11" type="ordered locus">Desti_0683</name>
</gene>
<dbReference type="GO" id="GO:0005886">
    <property type="term" value="C:plasma membrane"/>
    <property type="evidence" value="ECO:0007669"/>
    <property type="project" value="UniProtKB-SubCell"/>
</dbReference>
<dbReference type="Pfam" id="PF04290">
    <property type="entry name" value="DctQ"/>
    <property type="match status" value="1"/>
</dbReference>
<sequence length="168" mass="18740">MEKLVSAIDHISECQGKIFSVLLLVVTLQVCYEVLRRYFFGSPTIWGLELTEFLCAIMYIMGGAYASVTDAHIKVDVFSSLWSPKTRALIDVFVTDVVFFLFCGVLVWQSAVWAWEAIASGITTGSMWDPPVWPARGILFLGSVTLFLQGFAKFVRDIQVALGKRSVT</sequence>
<keyword evidence="4" id="KW-0997">Cell inner membrane</keyword>
<evidence type="ECO:0000256" key="8">
    <source>
        <dbReference type="ARBA" id="ARBA00038436"/>
    </source>
</evidence>
<dbReference type="Proteomes" id="UP000006055">
    <property type="component" value="Chromosome"/>
</dbReference>